<evidence type="ECO:0000256" key="2">
    <source>
        <dbReference type="ARBA" id="ARBA00008685"/>
    </source>
</evidence>
<keyword evidence="18" id="KW-1185">Reference proteome</keyword>
<dbReference type="OrthoDB" id="5984008at2759"/>
<keyword evidence="11 13" id="KW-1071">Ligand-gated ion channel</keyword>
<gene>
    <name evidence="17" type="ORF">RHSIM_Rhsim06G0004900</name>
</gene>
<dbReference type="PIRSF" id="PIRSF037090">
    <property type="entry name" value="Iontro_Glu-like_rcpt_pln"/>
    <property type="match status" value="1"/>
</dbReference>
<evidence type="ECO:0000256" key="5">
    <source>
        <dbReference type="ARBA" id="ARBA00022729"/>
    </source>
</evidence>
<reference evidence="17" key="1">
    <citation type="submission" date="2019-11" db="EMBL/GenBank/DDBJ databases">
        <authorList>
            <person name="Liu Y."/>
            <person name="Hou J."/>
            <person name="Li T.-Q."/>
            <person name="Guan C.-H."/>
            <person name="Wu X."/>
            <person name="Wu H.-Z."/>
            <person name="Ling F."/>
            <person name="Zhang R."/>
            <person name="Shi X.-G."/>
            <person name="Ren J.-P."/>
            <person name="Chen E.-F."/>
            <person name="Sun J.-M."/>
        </authorList>
    </citation>
    <scope>NUCLEOTIDE SEQUENCE</scope>
    <source>
        <strain evidence="17">Adult_tree_wgs_1</strain>
        <tissue evidence="17">Leaves</tissue>
    </source>
</reference>
<dbReference type="CDD" id="cd19990">
    <property type="entry name" value="PBP1_GABAb_receptor_plant"/>
    <property type="match status" value="1"/>
</dbReference>
<dbReference type="PANTHER" id="PTHR34836:SF7">
    <property type="entry name" value="RECEPTOR LIGAND BINDING REGION DOMAIN-CONTAINING PROTEIN"/>
    <property type="match status" value="1"/>
</dbReference>
<comment type="subcellular location">
    <subcellularLocation>
        <location evidence="1">Membrane</location>
        <topology evidence="1">Multi-pass membrane protein</topology>
    </subcellularLocation>
</comment>
<dbReference type="InterPro" id="IPR015683">
    <property type="entry name" value="Ionotropic_Glu_rcpt"/>
</dbReference>
<accession>A0A834GT11</accession>
<dbReference type="InterPro" id="IPR044440">
    <property type="entry name" value="GABAb_receptor_plant_PBP1"/>
</dbReference>
<feature type="compositionally biased region" description="Basic and acidic residues" evidence="14">
    <location>
        <begin position="729"/>
        <end position="738"/>
    </location>
</feature>
<evidence type="ECO:0000256" key="14">
    <source>
        <dbReference type="SAM" id="MobiDB-lite"/>
    </source>
</evidence>
<keyword evidence="5" id="KW-0732">Signal</keyword>
<protein>
    <recommendedName>
        <fullName evidence="13">Glutamate receptor</fullName>
    </recommendedName>
</protein>
<organism evidence="17 18">
    <name type="scientific">Rhododendron simsii</name>
    <name type="common">Sims's rhododendron</name>
    <dbReference type="NCBI Taxonomy" id="118357"/>
    <lineage>
        <taxon>Eukaryota</taxon>
        <taxon>Viridiplantae</taxon>
        <taxon>Streptophyta</taxon>
        <taxon>Embryophyta</taxon>
        <taxon>Tracheophyta</taxon>
        <taxon>Spermatophyta</taxon>
        <taxon>Magnoliopsida</taxon>
        <taxon>eudicotyledons</taxon>
        <taxon>Gunneridae</taxon>
        <taxon>Pentapetalae</taxon>
        <taxon>asterids</taxon>
        <taxon>Ericales</taxon>
        <taxon>Ericaceae</taxon>
        <taxon>Ericoideae</taxon>
        <taxon>Rhodoreae</taxon>
        <taxon>Rhododendron</taxon>
    </lineage>
</organism>
<dbReference type="EMBL" id="WJXA01000006">
    <property type="protein sequence ID" value="KAF7140361.1"/>
    <property type="molecule type" value="Genomic_DNA"/>
</dbReference>
<dbReference type="GO" id="GO:0015276">
    <property type="term" value="F:ligand-gated monoatomic ion channel activity"/>
    <property type="evidence" value="ECO:0007669"/>
    <property type="project" value="InterPro"/>
</dbReference>
<keyword evidence="10" id="KW-0325">Glycoprotein</keyword>
<evidence type="ECO:0000256" key="13">
    <source>
        <dbReference type="PIRNR" id="PIRNR037090"/>
    </source>
</evidence>
<evidence type="ECO:0000313" key="17">
    <source>
        <dbReference type="EMBL" id="KAF7140361.1"/>
    </source>
</evidence>
<dbReference type="GO" id="GO:0004930">
    <property type="term" value="F:G protein-coupled receptor activity"/>
    <property type="evidence" value="ECO:0007669"/>
    <property type="project" value="InterPro"/>
</dbReference>
<evidence type="ECO:0000256" key="8">
    <source>
        <dbReference type="ARBA" id="ARBA00023136"/>
    </source>
</evidence>
<evidence type="ECO:0000256" key="6">
    <source>
        <dbReference type="ARBA" id="ARBA00022989"/>
    </source>
</evidence>
<dbReference type="FunFam" id="3.40.190.10:FF:000039">
    <property type="entry name" value="Glutamate receptor"/>
    <property type="match status" value="1"/>
</dbReference>
<comment type="function">
    <text evidence="13">Glutamate-gated receptor that probably acts as non-selective cation channel.</text>
</comment>
<evidence type="ECO:0000256" key="4">
    <source>
        <dbReference type="ARBA" id="ARBA00022692"/>
    </source>
</evidence>
<dbReference type="FunFam" id="3.40.50.2300:FF:000081">
    <property type="entry name" value="Glutamate receptor"/>
    <property type="match status" value="1"/>
</dbReference>
<dbReference type="PANTHER" id="PTHR34836">
    <property type="entry name" value="OS06G0188250 PROTEIN"/>
    <property type="match status" value="1"/>
</dbReference>
<dbReference type="InterPro" id="IPR017103">
    <property type="entry name" value="Iontropic_Glu_rcpt_pln"/>
</dbReference>
<dbReference type="GO" id="GO:0016020">
    <property type="term" value="C:membrane"/>
    <property type="evidence" value="ECO:0007669"/>
    <property type="project" value="UniProtKB-SubCell"/>
</dbReference>
<dbReference type="InterPro" id="IPR000337">
    <property type="entry name" value="GPCR_3"/>
</dbReference>
<dbReference type="SUPFAM" id="SSF53850">
    <property type="entry name" value="Periplasmic binding protein-like II"/>
    <property type="match status" value="2"/>
</dbReference>
<keyword evidence="3 13" id="KW-0813">Transport</keyword>
<dbReference type="AlphaFoldDB" id="A0A834GT11"/>
<feature type="transmembrane region" description="Helical" evidence="15">
    <location>
        <begin position="675"/>
        <end position="695"/>
    </location>
</feature>
<evidence type="ECO:0000313" key="18">
    <source>
        <dbReference type="Proteomes" id="UP000626092"/>
    </source>
</evidence>
<evidence type="ECO:0000256" key="1">
    <source>
        <dbReference type="ARBA" id="ARBA00004141"/>
    </source>
</evidence>
<proteinExistence type="inferred from homology"/>
<dbReference type="SUPFAM" id="SSF53822">
    <property type="entry name" value="Periplasmic binding protein-like I"/>
    <property type="match status" value="1"/>
</dbReference>
<evidence type="ECO:0000256" key="9">
    <source>
        <dbReference type="ARBA" id="ARBA00023170"/>
    </source>
</evidence>
<feature type="region of interest" description="Disordered" evidence="14">
    <location>
        <begin position="729"/>
        <end position="778"/>
    </location>
</feature>
<evidence type="ECO:0000256" key="11">
    <source>
        <dbReference type="ARBA" id="ARBA00023286"/>
    </source>
</evidence>
<dbReference type="PRINTS" id="PR00248">
    <property type="entry name" value="GPCRMGR"/>
</dbReference>
<dbReference type="InterPro" id="IPR028082">
    <property type="entry name" value="Peripla_BP_I"/>
</dbReference>
<dbReference type="Gene3D" id="3.40.50.2300">
    <property type="match status" value="2"/>
</dbReference>
<feature type="domain" description="Ionotropic glutamate receptor C-terminal" evidence="16">
    <location>
        <begin position="480"/>
        <end position="655"/>
    </location>
</feature>
<keyword evidence="12 13" id="KW-0407">Ion channel</keyword>
<evidence type="ECO:0000256" key="15">
    <source>
        <dbReference type="SAM" id="Phobius"/>
    </source>
</evidence>
<comment type="similarity">
    <text evidence="2 13">Belongs to the glutamate-gated ion channel (TC 1.A.10.1) family.</text>
</comment>
<dbReference type="Gene3D" id="3.40.190.10">
    <property type="entry name" value="Periplasmic binding protein-like II"/>
    <property type="match status" value="2"/>
</dbReference>
<dbReference type="InterPro" id="IPR001320">
    <property type="entry name" value="Iontro_rcpt_C"/>
</dbReference>
<dbReference type="InterPro" id="IPR001828">
    <property type="entry name" value="ANF_lig-bd_rcpt"/>
</dbReference>
<keyword evidence="4 15" id="KW-0812">Transmembrane</keyword>
<evidence type="ECO:0000256" key="7">
    <source>
        <dbReference type="ARBA" id="ARBA00023065"/>
    </source>
</evidence>
<keyword evidence="6 15" id="KW-1133">Transmembrane helix</keyword>
<name>A0A834GT11_RHOSS</name>
<keyword evidence="9 13" id="KW-0675">Receptor</keyword>
<dbReference type="Pfam" id="PF01094">
    <property type="entry name" value="ANF_receptor"/>
    <property type="match status" value="1"/>
</dbReference>
<evidence type="ECO:0000256" key="3">
    <source>
        <dbReference type="ARBA" id="ARBA00022448"/>
    </source>
</evidence>
<evidence type="ECO:0000256" key="10">
    <source>
        <dbReference type="ARBA" id="ARBA00023180"/>
    </source>
</evidence>
<dbReference type="Proteomes" id="UP000626092">
    <property type="component" value="Unassembled WGS sequence"/>
</dbReference>
<evidence type="ECO:0000259" key="16">
    <source>
        <dbReference type="SMART" id="SM00079"/>
    </source>
</evidence>
<dbReference type="SMART" id="SM00079">
    <property type="entry name" value="PBPe"/>
    <property type="match status" value="1"/>
</dbReference>
<keyword evidence="7 13" id="KW-0406">Ion transport</keyword>
<comment type="caution">
    <text evidence="17">The sequence shown here is derived from an EMBL/GenBank/DDBJ whole genome shotgun (WGS) entry which is preliminary data.</text>
</comment>
<sequence length="778" mass="85871">MEEAVDERWEESANLSSRPAVVNVGAIFSFDSTIGRVAKIAIEEAVKDVNSNSSVLPGTKLVVQMQNSNCSGFLGMVGEIFFGRVVLYPLDELRRGGLLVAAMQLMEADNVAVIGPQSSVVARMVLNLANELHVPFLSFAATDPSLSSLQFPFFVRTTQSDLYQMTAIAEIVDHYSWKEVIAIYVDDDYGKNGVAALDDALAARRCKVSYKAGIPPGSAVSRGDIMDILIKVALLESRVIVLHVNPDSGFMVFSVAQYLGMMANGHVWLATDWLSSVLDSFSPLPSDKMDSLQGVLVLRAHTPDSDRKGNFLSRWNKLSGGSFGVNSYGLYAYDSVWLVAHALDSFFNKGGIISFSNDSRLINLEGSDLHLDSLSIFDGGSLLLNSILQSDLVGLTGPIKFDADRSLVLPAYDIINVIGNGFRRIGYWSNYSGLSTVPPETLYSRPPNRSSANQNLYSVVWPGETVIKPRGWVFPNNGKQLKIGVPIRVSFLEFVSQVQGTNNFKGFCIDVFTAAVNLLPYAVPYQFIPYGDGKKNPSYTQLVESIAAGVSANKIMMFTVEDLKLGEVKGMDQNPVDKCLLFSAHLVISTAVVAYFVIDPCFVMFSEKSYEVGVVGQTRMAFPRDSPLAVDMSTAILTLSENGDLQRIQDKWLQKSVCTSDTAEIESDRLHLKSFWGLFLIIGVVCFCALAIYFIQIMRQYFRTARTESLSNSEGSSRPKRLQRLLSLIDEKKDPSKREPKRRKTERSSSDSALETSPKRRQAKFSTELDIIPHNSRM</sequence>
<keyword evidence="8 13" id="KW-0472">Membrane</keyword>
<evidence type="ECO:0000256" key="12">
    <source>
        <dbReference type="ARBA" id="ARBA00023303"/>
    </source>
</evidence>